<evidence type="ECO:0000313" key="1">
    <source>
        <dbReference type="EMBL" id="KKL96368.1"/>
    </source>
</evidence>
<organism evidence="1">
    <name type="scientific">marine sediment metagenome</name>
    <dbReference type="NCBI Taxonomy" id="412755"/>
    <lineage>
        <taxon>unclassified sequences</taxon>
        <taxon>metagenomes</taxon>
        <taxon>ecological metagenomes</taxon>
    </lineage>
</organism>
<reference evidence="1" key="1">
    <citation type="journal article" date="2015" name="Nature">
        <title>Complex archaea that bridge the gap between prokaryotes and eukaryotes.</title>
        <authorList>
            <person name="Spang A."/>
            <person name="Saw J.H."/>
            <person name="Jorgensen S.L."/>
            <person name="Zaremba-Niedzwiedzka K."/>
            <person name="Martijn J."/>
            <person name="Lind A.E."/>
            <person name="van Eijk R."/>
            <person name="Schleper C."/>
            <person name="Guy L."/>
            <person name="Ettema T.J."/>
        </authorList>
    </citation>
    <scope>NUCLEOTIDE SEQUENCE</scope>
</reference>
<dbReference type="EMBL" id="LAZR01018450">
    <property type="protein sequence ID" value="KKL96368.1"/>
    <property type="molecule type" value="Genomic_DNA"/>
</dbReference>
<comment type="caution">
    <text evidence="1">The sequence shown here is derived from an EMBL/GenBank/DDBJ whole genome shotgun (WGS) entry which is preliminary data.</text>
</comment>
<protein>
    <submittedName>
        <fullName evidence="1">Uncharacterized protein</fullName>
    </submittedName>
</protein>
<feature type="non-terminal residue" evidence="1">
    <location>
        <position position="1"/>
    </location>
</feature>
<dbReference type="InterPro" id="IPR043472">
    <property type="entry name" value="Macro_dom-like"/>
</dbReference>
<sequence length="162" mass="18789">SIRKKFRVDKDQLQNLREKLINLRYERAYQIILSLSIDEELLNRLKRFSNSLIMNPIIIDEIKTKLIKFDIPYSDDASLADIFTFAARGLNPRDLYIIDKALNNALQRVINDKIKTVTVCGLGIDEGNLDPKTIARITAETCNRYNRKIEIKIIDNNKVRVP</sequence>
<dbReference type="Gene3D" id="3.40.220.10">
    <property type="entry name" value="Leucine Aminopeptidase, subunit E, domain 1"/>
    <property type="match status" value="1"/>
</dbReference>
<accession>A0A0F9GCA4</accession>
<name>A0A0F9GCA4_9ZZZZ</name>
<dbReference type="AlphaFoldDB" id="A0A0F9GCA4"/>
<gene>
    <name evidence="1" type="ORF">LCGC14_1845220</name>
</gene>
<proteinExistence type="predicted"/>